<evidence type="ECO:0000256" key="4">
    <source>
        <dbReference type="ARBA" id="ARBA00023136"/>
    </source>
</evidence>
<dbReference type="Pfam" id="PF20684">
    <property type="entry name" value="Fung_rhodopsin"/>
    <property type="match status" value="1"/>
</dbReference>
<sequence length="442" mass="48911">MMYRVSDSTGEHVHFPEYELLAPRAPKVFTVTNDQFTLAYTFLIATAIVEVIAVLVFFARVWTRALPAWRFTLDDYIISVAFILMTVMFGLQYRTQTWAWGGTNPGTRSMNAVSYTIMLGSISLPFWAWATGLVKISIACMLLRFQQSPRWRIPIYLVIGLNILFIGFMGIAVLFQCIPYASIWDFKGKYPNRKCWSPRISVASLWVSCLCNVISDVVLSLMPLTFLGKIRRPLKEKVVVGGLMGLGLLASSFSLARLILTCRGGRVKDIGANTTLTGLLACLEVQTSLIAACIPTLRSSSRRLLGRIGILRGNCSNSVVGRYGPGSDVSGEPKSPALVPVPRRRHELHAIDSSCPSMSSEDDDDDSQYIMDPVTGRITRVSPALTSSAPSSPERDLANSCSKLNEGWKVDEDVELGRMVQKKRDPERQRSDSIPDSIGVAR</sequence>
<evidence type="ECO:0000256" key="5">
    <source>
        <dbReference type="ARBA" id="ARBA00038359"/>
    </source>
</evidence>
<evidence type="ECO:0000256" key="2">
    <source>
        <dbReference type="ARBA" id="ARBA00022692"/>
    </source>
</evidence>
<evidence type="ECO:0000256" key="3">
    <source>
        <dbReference type="ARBA" id="ARBA00022989"/>
    </source>
</evidence>
<dbReference type="OrthoDB" id="5278984at2759"/>
<protein>
    <recommendedName>
        <fullName evidence="8">Rhodopsin domain-containing protein</fullName>
    </recommendedName>
</protein>
<dbReference type="AlphaFoldDB" id="A0A7C8I2B0"/>
<comment type="subcellular location">
    <subcellularLocation>
        <location evidence="1">Membrane</location>
        <topology evidence="1">Multi-pass membrane protein</topology>
    </subcellularLocation>
</comment>
<feature type="domain" description="Rhodopsin" evidence="8">
    <location>
        <begin position="59"/>
        <end position="300"/>
    </location>
</feature>
<feature type="region of interest" description="Disordered" evidence="6">
    <location>
        <begin position="417"/>
        <end position="442"/>
    </location>
</feature>
<dbReference type="PANTHER" id="PTHR33048">
    <property type="entry name" value="PTH11-LIKE INTEGRAL MEMBRANE PROTEIN (AFU_ORTHOLOGUE AFUA_5G11245)"/>
    <property type="match status" value="1"/>
</dbReference>
<reference evidence="9 10" key="1">
    <citation type="submission" date="2020-01" db="EMBL/GenBank/DDBJ databases">
        <authorList>
            <consortium name="DOE Joint Genome Institute"/>
            <person name="Haridas S."/>
            <person name="Albert R."/>
            <person name="Binder M."/>
            <person name="Bloem J."/>
            <person name="Labutti K."/>
            <person name="Salamov A."/>
            <person name="Andreopoulos B."/>
            <person name="Baker S.E."/>
            <person name="Barry K."/>
            <person name="Bills G."/>
            <person name="Bluhm B.H."/>
            <person name="Cannon C."/>
            <person name="Castanera R."/>
            <person name="Culley D.E."/>
            <person name="Daum C."/>
            <person name="Ezra D."/>
            <person name="Gonzalez J.B."/>
            <person name="Henrissat B."/>
            <person name="Kuo A."/>
            <person name="Liang C."/>
            <person name="Lipzen A."/>
            <person name="Lutzoni F."/>
            <person name="Magnuson J."/>
            <person name="Mondo S."/>
            <person name="Nolan M."/>
            <person name="Ohm R."/>
            <person name="Pangilinan J."/>
            <person name="Park H.-J.H."/>
            <person name="Ramirez L."/>
            <person name="Alfaro M."/>
            <person name="Sun H."/>
            <person name="Tritt A."/>
            <person name="Yoshinaga Y."/>
            <person name="Zwiers L.-H.L."/>
            <person name="Turgeon B.G."/>
            <person name="Goodwin S.B."/>
            <person name="Spatafora J.W."/>
            <person name="Crous P.W."/>
            <person name="Grigoriev I.V."/>
        </authorList>
    </citation>
    <scope>NUCLEOTIDE SEQUENCE [LARGE SCALE GENOMIC DNA]</scope>
    <source>
        <strain evidence="9 10">CBS 611.86</strain>
    </source>
</reference>
<organism evidence="9 10">
    <name type="scientific">Massariosphaeria phaeospora</name>
    <dbReference type="NCBI Taxonomy" id="100035"/>
    <lineage>
        <taxon>Eukaryota</taxon>
        <taxon>Fungi</taxon>
        <taxon>Dikarya</taxon>
        <taxon>Ascomycota</taxon>
        <taxon>Pezizomycotina</taxon>
        <taxon>Dothideomycetes</taxon>
        <taxon>Pleosporomycetidae</taxon>
        <taxon>Pleosporales</taxon>
        <taxon>Pleosporales incertae sedis</taxon>
        <taxon>Massariosphaeria</taxon>
    </lineage>
</organism>
<evidence type="ECO:0000313" key="9">
    <source>
        <dbReference type="EMBL" id="KAF2868969.1"/>
    </source>
</evidence>
<feature type="transmembrane region" description="Helical" evidence="7">
    <location>
        <begin position="38"/>
        <end position="61"/>
    </location>
</feature>
<gene>
    <name evidence="9" type="ORF">BDV95DRAFT_609227</name>
</gene>
<keyword evidence="3 7" id="KW-1133">Transmembrane helix</keyword>
<feature type="region of interest" description="Disordered" evidence="6">
    <location>
        <begin position="383"/>
        <end position="404"/>
    </location>
</feature>
<keyword evidence="10" id="KW-1185">Reference proteome</keyword>
<keyword evidence="2 7" id="KW-0812">Transmembrane</keyword>
<accession>A0A7C8I2B0</accession>
<evidence type="ECO:0000256" key="6">
    <source>
        <dbReference type="SAM" id="MobiDB-lite"/>
    </source>
</evidence>
<comment type="caution">
    <text evidence="9">The sequence shown here is derived from an EMBL/GenBank/DDBJ whole genome shotgun (WGS) entry which is preliminary data.</text>
</comment>
<proteinExistence type="inferred from homology"/>
<feature type="transmembrane region" description="Helical" evidence="7">
    <location>
        <begin position="113"/>
        <end position="143"/>
    </location>
</feature>
<feature type="transmembrane region" description="Helical" evidence="7">
    <location>
        <begin position="238"/>
        <end position="256"/>
    </location>
</feature>
<dbReference type="InterPro" id="IPR049326">
    <property type="entry name" value="Rhodopsin_dom_fungi"/>
</dbReference>
<dbReference type="EMBL" id="JAADJZ010000017">
    <property type="protein sequence ID" value="KAF2868969.1"/>
    <property type="molecule type" value="Genomic_DNA"/>
</dbReference>
<evidence type="ECO:0000256" key="7">
    <source>
        <dbReference type="SAM" id="Phobius"/>
    </source>
</evidence>
<feature type="compositionally biased region" description="Low complexity" evidence="6">
    <location>
        <begin position="383"/>
        <end position="392"/>
    </location>
</feature>
<feature type="transmembrane region" description="Helical" evidence="7">
    <location>
        <begin position="155"/>
        <end position="183"/>
    </location>
</feature>
<evidence type="ECO:0000259" key="8">
    <source>
        <dbReference type="Pfam" id="PF20684"/>
    </source>
</evidence>
<feature type="transmembrane region" description="Helical" evidence="7">
    <location>
        <begin position="73"/>
        <end position="93"/>
    </location>
</feature>
<dbReference type="Proteomes" id="UP000481861">
    <property type="component" value="Unassembled WGS sequence"/>
</dbReference>
<feature type="compositionally biased region" description="Basic and acidic residues" evidence="6">
    <location>
        <begin position="422"/>
        <end position="433"/>
    </location>
</feature>
<evidence type="ECO:0000256" key="1">
    <source>
        <dbReference type="ARBA" id="ARBA00004141"/>
    </source>
</evidence>
<dbReference type="GO" id="GO:0016020">
    <property type="term" value="C:membrane"/>
    <property type="evidence" value="ECO:0007669"/>
    <property type="project" value="UniProtKB-SubCell"/>
</dbReference>
<comment type="similarity">
    <text evidence="5">Belongs to the SAT4 family.</text>
</comment>
<dbReference type="InterPro" id="IPR052337">
    <property type="entry name" value="SAT4-like"/>
</dbReference>
<evidence type="ECO:0000313" key="10">
    <source>
        <dbReference type="Proteomes" id="UP000481861"/>
    </source>
</evidence>
<dbReference type="PANTHER" id="PTHR33048:SF129">
    <property type="entry name" value="INTEGRAL MEMBRANE PROTEIN-RELATED"/>
    <property type="match status" value="1"/>
</dbReference>
<feature type="transmembrane region" description="Helical" evidence="7">
    <location>
        <begin position="203"/>
        <end position="226"/>
    </location>
</feature>
<keyword evidence="4 7" id="KW-0472">Membrane</keyword>
<name>A0A7C8I2B0_9PLEO</name>